<comment type="caution">
    <text evidence="2">The sequence shown here is derived from an EMBL/GenBank/DDBJ whole genome shotgun (WGS) entry which is preliminary data.</text>
</comment>
<evidence type="ECO:0000313" key="2">
    <source>
        <dbReference type="EMBL" id="MBB4035886.1"/>
    </source>
</evidence>
<dbReference type="EMBL" id="JACIEP010000005">
    <property type="protein sequence ID" value="MBB4035886.1"/>
    <property type="molecule type" value="Genomic_DNA"/>
</dbReference>
<accession>A0A840CKJ1</accession>
<protein>
    <submittedName>
        <fullName evidence="2">Uncharacterized protein</fullName>
    </submittedName>
</protein>
<gene>
    <name evidence="2" type="ORF">GGR21_001781</name>
</gene>
<keyword evidence="3" id="KW-1185">Reference proteome</keyword>
<evidence type="ECO:0000313" key="3">
    <source>
        <dbReference type="Proteomes" id="UP000555103"/>
    </source>
</evidence>
<dbReference type="Proteomes" id="UP000555103">
    <property type="component" value="Unassembled WGS sequence"/>
</dbReference>
<dbReference type="RefSeq" id="WP_183306798.1">
    <property type="nucleotide sequence ID" value="NZ_JACIEP010000005.1"/>
</dbReference>
<organism evidence="2 3">
    <name type="scientific">Dysgonomonas hofstadii</name>
    <dbReference type="NCBI Taxonomy" id="637886"/>
    <lineage>
        <taxon>Bacteria</taxon>
        <taxon>Pseudomonadati</taxon>
        <taxon>Bacteroidota</taxon>
        <taxon>Bacteroidia</taxon>
        <taxon>Bacteroidales</taxon>
        <taxon>Dysgonomonadaceae</taxon>
        <taxon>Dysgonomonas</taxon>
    </lineage>
</organism>
<proteinExistence type="predicted"/>
<evidence type="ECO:0000256" key="1">
    <source>
        <dbReference type="SAM" id="MobiDB-lite"/>
    </source>
</evidence>
<dbReference type="AlphaFoldDB" id="A0A840CKJ1"/>
<name>A0A840CKJ1_9BACT</name>
<reference evidence="2 3" key="1">
    <citation type="submission" date="2020-08" db="EMBL/GenBank/DDBJ databases">
        <title>Genomic Encyclopedia of Type Strains, Phase IV (KMG-IV): sequencing the most valuable type-strain genomes for metagenomic binning, comparative biology and taxonomic classification.</title>
        <authorList>
            <person name="Goeker M."/>
        </authorList>
    </citation>
    <scope>NUCLEOTIDE SEQUENCE [LARGE SCALE GENOMIC DNA]</scope>
    <source>
        <strain evidence="2 3">DSM 104969</strain>
    </source>
</reference>
<feature type="region of interest" description="Disordered" evidence="1">
    <location>
        <begin position="1"/>
        <end position="24"/>
    </location>
</feature>
<sequence>MVSRRFRRVGTPAADMMPESQCDDRGYPALSGGCPVAFVRREGHPSGERGVKWKASAGQSFHLAREPVTGRTQDEPPKHFCILFLLRKKGW</sequence>